<evidence type="ECO:0000313" key="2">
    <source>
        <dbReference type="EMBL" id="GMG84561.1"/>
    </source>
</evidence>
<name>A0ABQ6LS48_9RHOB</name>
<organism evidence="2 3">
    <name type="scientific">Paralimibaculum aggregatum</name>
    <dbReference type="NCBI Taxonomy" id="3036245"/>
    <lineage>
        <taxon>Bacteria</taxon>
        <taxon>Pseudomonadati</taxon>
        <taxon>Pseudomonadota</taxon>
        <taxon>Alphaproteobacteria</taxon>
        <taxon>Rhodobacterales</taxon>
        <taxon>Paracoccaceae</taxon>
        <taxon>Paralimibaculum</taxon>
    </lineage>
</organism>
<keyword evidence="3" id="KW-1185">Reference proteome</keyword>
<reference evidence="2 3" key="1">
    <citation type="submission" date="2023-04" db="EMBL/GenBank/DDBJ databases">
        <title>Marinoamorphus aggregata gen. nov., sp. Nov., isolate from tissue of brittle star Ophioplocus japonicus.</title>
        <authorList>
            <person name="Kawano K."/>
            <person name="Sawayama S."/>
            <person name="Nakagawa S."/>
        </authorList>
    </citation>
    <scope>NUCLEOTIDE SEQUENCE [LARGE SCALE GENOMIC DNA]</scope>
    <source>
        <strain evidence="2 3">NKW23</strain>
    </source>
</reference>
<proteinExistence type="predicted"/>
<gene>
    <name evidence="2" type="ORF">LNKW23_37770</name>
</gene>
<protein>
    <submittedName>
        <fullName evidence="2">EH signature domain-containing protein</fullName>
    </submittedName>
</protein>
<dbReference type="EMBL" id="BSYI01000038">
    <property type="protein sequence ID" value="GMG84561.1"/>
    <property type="molecule type" value="Genomic_DNA"/>
</dbReference>
<sequence length="439" mass="50285">MTPLGRFARLASLAPPALPALNHLDRSVRAVLQRWPDALPEVSERNREAIVMAFRERFETGTWENTRLSFVTRAARVLFEPDFRDRPEFGSLRRFCIDEVRASTRAGFLNPMFSIYLASYLPGAAHTRALATALAEARPRLGTRWKRLFESFPRVLDPVEAPEDIARVMINMARPWAELKALGIVSPHGPGLMQHAHLAYLRLLRPHLREPERIERLLGWLKPEGQSALASGATEAIEALLEPWLTDYPPEAVRDLLVERLLSIYGDPRLPSANHWAGVGKAPKALMLRWLTRADMQFFMGVVTATQDSHMWPPRRDFWMKLYEQGRIDAAWVAFCPSAAEYARKHLMREEGPSNGMRFGRQTARANRANTSLLVMKIGRKIVIDGCHNYKTHIFDESEEACPQLFRSSYDCEKVRFSSTRSRSHSPYPAWERWVMMNI</sequence>
<dbReference type="Proteomes" id="UP001239909">
    <property type="component" value="Unassembled WGS sequence"/>
</dbReference>
<dbReference type="InterPro" id="IPR028943">
    <property type="entry name" value="ZorC_EH_Signature_dom"/>
</dbReference>
<evidence type="ECO:0000313" key="3">
    <source>
        <dbReference type="Proteomes" id="UP001239909"/>
    </source>
</evidence>
<comment type="caution">
    <text evidence="2">The sequence shown here is derived from an EMBL/GenBank/DDBJ whole genome shotgun (WGS) entry which is preliminary data.</text>
</comment>
<evidence type="ECO:0000259" key="1">
    <source>
        <dbReference type="Pfam" id="PF15611"/>
    </source>
</evidence>
<accession>A0ABQ6LS48</accession>
<feature type="domain" description="Zorya protein ZorC EH" evidence="1">
    <location>
        <begin position="81"/>
        <end position="428"/>
    </location>
</feature>
<dbReference type="Pfam" id="PF15611">
    <property type="entry name" value="EH_Signature"/>
    <property type="match status" value="1"/>
</dbReference>
<dbReference type="RefSeq" id="WP_285673627.1">
    <property type="nucleotide sequence ID" value="NZ_BSYI01000038.1"/>
</dbReference>